<proteinExistence type="predicted"/>
<dbReference type="SFLD" id="SFLDS00003">
    <property type="entry name" value="Haloacid_Dehalogenase"/>
    <property type="match status" value="1"/>
</dbReference>
<keyword evidence="3" id="KW-0460">Magnesium</keyword>
<gene>
    <name evidence="4" type="ORF">EJK80_04625</name>
</gene>
<dbReference type="PANTHER" id="PTHR46470:SF4">
    <property type="entry name" value="5-AMINO-6-(5-PHOSPHO-D-RIBITYLAMINO)URACIL PHOSPHATASE YIGB"/>
    <property type="match status" value="1"/>
</dbReference>
<dbReference type="InterPro" id="IPR023214">
    <property type="entry name" value="HAD_sf"/>
</dbReference>
<dbReference type="Pfam" id="PF00702">
    <property type="entry name" value="Hydrolase"/>
    <property type="match status" value="1"/>
</dbReference>
<evidence type="ECO:0000256" key="2">
    <source>
        <dbReference type="ARBA" id="ARBA00022801"/>
    </source>
</evidence>
<dbReference type="InterPro" id="IPR051400">
    <property type="entry name" value="HAD-like_hydrolase"/>
</dbReference>
<dbReference type="Gene3D" id="1.20.120.1600">
    <property type="match status" value="1"/>
</dbReference>
<name>A0A540R801_9CORY</name>
<keyword evidence="2 4" id="KW-0378">Hydrolase</keyword>
<dbReference type="STRING" id="1686286.GCA_900092335_00737"/>
<dbReference type="GO" id="GO:0044281">
    <property type="term" value="P:small molecule metabolic process"/>
    <property type="evidence" value="ECO:0007669"/>
    <property type="project" value="UniProtKB-ARBA"/>
</dbReference>
<dbReference type="SFLD" id="SFLDG01129">
    <property type="entry name" value="C1.5:_HAD__Beta-PGM__Phosphata"/>
    <property type="match status" value="1"/>
</dbReference>
<dbReference type="SUPFAM" id="SSF56784">
    <property type="entry name" value="HAD-like"/>
    <property type="match status" value="1"/>
</dbReference>
<evidence type="ECO:0000313" key="4">
    <source>
        <dbReference type="EMBL" id="TQE43832.1"/>
    </source>
</evidence>
<reference evidence="4 5" key="1">
    <citation type="submission" date="2019-06" db="EMBL/GenBank/DDBJ databases">
        <title>Draft genome of C. phoceense Strain 272.</title>
        <authorList>
            <person name="Pacheco L.G.C."/>
            <person name="Barberis C.M."/>
            <person name="Almuzara M.N."/>
            <person name="Traglia G.M."/>
            <person name="Santos C.S."/>
            <person name="Rocha D.J.P.G."/>
            <person name="Aguiar E.R.G.R."/>
            <person name="Vay C.A."/>
        </authorList>
    </citation>
    <scope>NUCLEOTIDE SEQUENCE [LARGE SCALE GENOMIC DNA]</scope>
    <source>
        <strain evidence="4 5">272</strain>
    </source>
</reference>
<organism evidence="4 5">
    <name type="scientific">Corynebacterium phoceense</name>
    <dbReference type="NCBI Taxonomy" id="1686286"/>
    <lineage>
        <taxon>Bacteria</taxon>
        <taxon>Bacillati</taxon>
        <taxon>Actinomycetota</taxon>
        <taxon>Actinomycetes</taxon>
        <taxon>Mycobacteriales</taxon>
        <taxon>Corynebacteriaceae</taxon>
        <taxon>Corynebacterium</taxon>
    </lineage>
</organism>
<evidence type="ECO:0000256" key="1">
    <source>
        <dbReference type="ARBA" id="ARBA00001946"/>
    </source>
</evidence>
<comment type="caution">
    <text evidence="4">The sequence shown here is derived from an EMBL/GenBank/DDBJ whole genome shotgun (WGS) entry which is preliminary data.</text>
</comment>
<dbReference type="InterPro" id="IPR036412">
    <property type="entry name" value="HAD-like_sf"/>
</dbReference>
<comment type="cofactor">
    <cofactor evidence="1">
        <name>Mg(2+)</name>
        <dbReference type="ChEBI" id="CHEBI:18420"/>
    </cofactor>
</comment>
<dbReference type="GO" id="GO:0016787">
    <property type="term" value="F:hydrolase activity"/>
    <property type="evidence" value="ECO:0007669"/>
    <property type="project" value="UniProtKB-KW"/>
</dbReference>
<sequence>MYKAILFDLDDTLLDHQGALRDGVDEWCVSLGLPTGQHARFRELEKKWFAAYERGEVSHPGQRAGRCRDFLNRPEMTEAEALAAYDGYLAAYARNWRAFPDALLVLERAHAAGLKVGVLTNGARDMQQGKLAATGLDLDFVVLIPTVELGTPKPHREAYLAACSIMESSPAETLMVGDSLANDVEGARAAGLDALWFDRAGRGDLASLDELTF</sequence>
<dbReference type="InterPro" id="IPR006439">
    <property type="entry name" value="HAD-SF_hydro_IA"/>
</dbReference>
<dbReference type="Gene3D" id="3.40.50.1000">
    <property type="entry name" value="HAD superfamily/HAD-like"/>
    <property type="match status" value="1"/>
</dbReference>
<evidence type="ECO:0000313" key="5">
    <source>
        <dbReference type="Proteomes" id="UP000318080"/>
    </source>
</evidence>
<dbReference type="PRINTS" id="PR00413">
    <property type="entry name" value="HADHALOGNASE"/>
</dbReference>
<dbReference type="PANTHER" id="PTHR46470">
    <property type="entry name" value="N-ACYLNEURAMINATE-9-PHOSPHATASE"/>
    <property type="match status" value="1"/>
</dbReference>
<keyword evidence="5" id="KW-1185">Reference proteome</keyword>
<dbReference type="EMBL" id="VHIR01000005">
    <property type="protein sequence ID" value="TQE43832.1"/>
    <property type="molecule type" value="Genomic_DNA"/>
</dbReference>
<protein>
    <submittedName>
        <fullName evidence="4">HAD family hydrolase</fullName>
    </submittedName>
</protein>
<dbReference type="AlphaFoldDB" id="A0A540R801"/>
<dbReference type="NCBIfam" id="TIGR01549">
    <property type="entry name" value="HAD-SF-IA-v1"/>
    <property type="match status" value="1"/>
</dbReference>
<accession>A0A540R801</accession>
<dbReference type="RefSeq" id="WP_066492803.1">
    <property type="nucleotide sequence ID" value="NZ_VHIR01000005.1"/>
</dbReference>
<dbReference type="Proteomes" id="UP000318080">
    <property type="component" value="Unassembled WGS sequence"/>
</dbReference>
<evidence type="ECO:0000256" key="3">
    <source>
        <dbReference type="ARBA" id="ARBA00022842"/>
    </source>
</evidence>